<organism evidence="1 2">
    <name type="scientific">Streptomyces regalis</name>
    <dbReference type="NCBI Taxonomy" id="68262"/>
    <lineage>
        <taxon>Bacteria</taxon>
        <taxon>Bacillati</taxon>
        <taxon>Actinomycetota</taxon>
        <taxon>Actinomycetes</taxon>
        <taxon>Kitasatosporales</taxon>
        <taxon>Streptomycetaceae</taxon>
        <taxon>Streptomyces</taxon>
    </lineage>
</organism>
<dbReference type="GO" id="GO:0050830">
    <property type="term" value="P:defense response to Gram-positive bacterium"/>
    <property type="evidence" value="ECO:0007669"/>
    <property type="project" value="InterPro"/>
</dbReference>
<dbReference type="Pfam" id="PF14867">
    <property type="entry name" value="Lantibiotic_a"/>
    <property type="match status" value="1"/>
</dbReference>
<accession>A0A101JGV3</accession>
<gene>
    <name evidence="1" type="ORF">ADL12_32420</name>
</gene>
<dbReference type="RefSeq" id="WP_062708545.1">
    <property type="nucleotide sequence ID" value="NZ_LLZG01000361.1"/>
</dbReference>
<name>A0A101JGV3_9ACTN</name>
<evidence type="ECO:0000313" key="1">
    <source>
        <dbReference type="EMBL" id="KUL26660.1"/>
    </source>
</evidence>
<dbReference type="AlphaFoldDB" id="A0A101JGV3"/>
<sequence>MESVYQGDIALIDEIAEQDFDGVAYGACTTNTFSLSDSLGNNGGWCTFTKECQPNCN</sequence>
<evidence type="ECO:0000313" key="2">
    <source>
        <dbReference type="Proteomes" id="UP000053923"/>
    </source>
</evidence>
<dbReference type="Proteomes" id="UP000053923">
    <property type="component" value="Unassembled WGS sequence"/>
</dbReference>
<keyword evidence="2" id="KW-1185">Reference proteome</keyword>
<dbReference type="InterPro" id="IPR029243">
    <property type="entry name" value="Lantibiotic_alpha"/>
</dbReference>
<comment type="caution">
    <text evidence="1">The sequence shown here is derived from an EMBL/GenBank/DDBJ whole genome shotgun (WGS) entry which is preliminary data.</text>
</comment>
<dbReference type="NCBIfam" id="NF000539">
    <property type="entry name" value="plantaricin"/>
    <property type="match status" value="1"/>
</dbReference>
<dbReference type="EMBL" id="LLZG01000361">
    <property type="protein sequence ID" value="KUL26660.1"/>
    <property type="molecule type" value="Genomic_DNA"/>
</dbReference>
<reference evidence="2" key="1">
    <citation type="submission" date="2015-10" db="EMBL/GenBank/DDBJ databases">
        <authorList>
            <person name="Ju K.-S."/>
            <person name="Doroghazi J.R."/>
            <person name="Metcalf W.W."/>
        </authorList>
    </citation>
    <scope>NUCLEOTIDE SEQUENCE [LARGE SCALE GENOMIC DNA]</scope>
    <source>
        <strain evidence="2">NRRL 3151</strain>
    </source>
</reference>
<protein>
    <submittedName>
        <fullName evidence="1">Lantibiotic lacticin</fullName>
    </submittedName>
</protein>
<dbReference type="OrthoDB" id="4248078at2"/>
<proteinExistence type="predicted"/>